<reference evidence="1" key="1">
    <citation type="submission" date="2018-06" db="EMBL/GenBank/DDBJ databases">
        <authorList>
            <person name="Zhirakovskaya E."/>
        </authorList>
    </citation>
    <scope>NUCLEOTIDE SEQUENCE</scope>
</reference>
<gene>
    <name evidence="1" type="ORF">MNBD_GAMMA13-1901</name>
</gene>
<sequence length="129" mass="14351">MELKGLCKKYSVKNGKTKKWVEGKINSDYSLCLCADIANSLKHGGLDRTTRSDKNPKLGPVTYSFEQDALESLVFHAFKVETNIKHPEKVNLKMIVSDSEGVEIGDAFSLLDYGIKAWENIIEEAGKNA</sequence>
<name>A0A3B0ZJR9_9ZZZZ</name>
<protein>
    <submittedName>
        <fullName evidence="1">Uncharacterized protein</fullName>
    </submittedName>
</protein>
<dbReference type="EMBL" id="UOFK01000242">
    <property type="protein sequence ID" value="VAW80956.1"/>
    <property type="molecule type" value="Genomic_DNA"/>
</dbReference>
<organism evidence="1">
    <name type="scientific">hydrothermal vent metagenome</name>
    <dbReference type="NCBI Taxonomy" id="652676"/>
    <lineage>
        <taxon>unclassified sequences</taxon>
        <taxon>metagenomes</taxon>
        <taxon>ecological metagenomes</taxon>
    </lineage>
</organism>
<evidence type="ECO:0000313" key="1">
    <source>
        <dbReference type="EMBL" id="VAW80956.1"/>
    </source>
</evidence>
<accession>A0A3B0ZJR9</accession>
<dbReference type="AlphaFoldDB" id="A0A3B0ZJR9"/>
<proteinExistence type="predicted"/>